<dbReference type="Proteomes" id="UP000004980">
    <property type="component" value="Unassembled WGS sequence"/>
</dbReference>
<evidence type="ECO:0000313" key="2">
    <source>
        <dbReference type="Proteomes" id="UP000004980"/>
    </source>
</evidence>
<comment type="caution">
    <text evidence="1">The sequence shown here is derived from an EMBL/GenBank/DDBJ whole genome shotgun (WGS) entry which is preliminary data.</text>
</comment>
<gene>
    <name evidence="1" type="ORF">WQE_16109</name>
</gene>
<accession>A0ABN0FMK4</accession>
<name>A0ABN0FMK4_9BURK</name>
<evidence type="ECO:0000313" key="1">
    <source>
        <dbReference type="EMBL" id="EIN00017.1"/>
    </source>
</evidence>
<proteinExistence type="predicted"/>
<dbReference type="EMBL" id="AKAU01000088">
    <property type="protein sequence ID" value="EIN00017.1"/>
    <property type="molecule type" value="Genomic_DNA"/>
</dbReference>
<keyword evidence="2" id="KW-1185">Reference proteome</keyword>
<dbReference type="Gene3D" id="3.40.190.10">
    <property type="entry name" value="Periplasmic binding protein-like II"/>
    <property type="match status" value="1"/>
</dbReference>
<organism evidence="1 2">
    <name type="scientific">Paraburkholderia hospita</name>
    <dbReference type="NCBI Taxonomy" id="169430"/>
    <lineage>
        <taxon>Bacteria</taxon>
        <taxon>Pseudomonadati</taxon>
        <taxon>Pseudomonadota</taxon>
        <taxon>Betaproteobacteria</taxon>
        <taxon>Burkholderiales</taxon>
        <taxon>Burkholderiaceae</taxon>
        <taxon>Paraburkholderia</taxon>
    </lineage>
</organism>
<protein>
    <submittedName>
        <fullName evidence="1">LysR family transcriptional regulator</fullName>
    </submittedName>
</protein>
<reference evidence="1 2" key="1">
    <citation type="journal article" date="2012" name="J. Bacteriol.">
        <title>Draft Genome Sequence of the Soil Bacterium Burkholderia terrae Strain BS001, Which Interacts with Fungal Surface Structures.</title>
        <authorList>
            <person name="Nazir R."/>
            <person name="Hansen M.A."/>
            <person name="Sorensen S."/>
            <person name="van Elsas J.D."/>
        </authorList>
    </citation>
    <scope>NUCLEOTIDE SEQUENCE [LARGE SCALE GENOMIC DNA]</scope>
    <source>
        <strain evidence="1 2">BS001</strain>
    </source>
</reference>
<sequence>MPRSVARENAIRSLEQAVITYRTSYESPSLLGLLSMVEAGFAAAPLAHCADPAHLSLPGHTQGLSEISALEVVLAPSAKSKRPPCDFLAEKIMSELRR</sequence>